<dbReference type="InterPro" id="IPR039261">
    <property type="entry name" value="FNR_nucleotide-bd"/>
</dbReference>
<keyword evidence="24" id="KW-0223">Dioxygenase</keyword>
<evidence type="ECO:0000256" key="10">
    <source>
        <dbReference type="ARBA" id="ARBA00022723"/>
    </source>
</evidence>
<evidence type="ECO:0000256" key="8">
    <source>
        <dbReference type="ARBA" id="ARBA00022621"/>
    </source>
</evidence>
<keyword evidence="12" id="KW-0521">NADP</keyword>
<protein>
    <recommendedName>
        <fullName evidence="6">Flavohemoprotein</fullName>
        <ecNumber evidence="5">1.14.12.17</ecNumber>
    </recommendedName>
    <alternativeName>
        <fullName evidence="17">Flavohemoglobin</fullName>
    </alternativeName>
    <alternativeName>
        <fullName evidence="16">Hemoglobin-like protein</fullName>
    </alternativeName>
    <alternativeName>
        <fullName evidence="18">Nitric oxide dioxygenase</fullName>
    </alternativeName>
</protein>
<comment type="catalytic activity">
    <reaction evidence="20">
        <text>2 nitric oxide + NADPH + 2 O2 = 2 nitrate + NADP(+) + H(+)</text>
        <dbReference type="Rhea" id="RHEA:19465"/>
        <dbReference type="ChEBI" id="CHEBI:15378"/>
        <dbReference type="ChEBI" id="CHEBI:15379"/>
        <dbReference type="ChEBI" id="CHEBI:16480"/>
        <dbReference type="ChEBI" id="CHEBI:17632"/>
        <dbReference type="ChEBI" id="CHEBI:57783"/>
        <dbReference type="ChEBI" id="CHEBI:58349"/>
        <dbReference type="EC" id="1.14.12.17"/>
    </reaction>
</comment>
<dbReference type="Gene3D" id="2.40.30.10">
    <property type="entry name" value="Translation factors"/>
    <property type="match status" value="1"/>
</dbReference>
<dbReference type="InterPro" id="IPR017927">
    <property type="entry name" value="FAD-bd_FR_type"/>
</dbReference>
<dbReference type="Pfam" id="PF00970">
    <property type="entry name" value="FAD_binding_6"/>
    <property type="match status" value="1"/>
</dbReference>
<dbReference type="InterPro" id="IPR012292">
    <property type="entry name" value="Globin/Proto"/>
</dbReference>
<evidence type="ECO:0000256" key="16">
    <source>
        <dbReference type="ARBA" id="ARBA00030024"/>
    </source>
</evidence>
<dbReference type="GO" id="GO:0020037">
    <property type="term" value="F:heme binding"/>
    <property type="evidence" value="ECO:0007669"/>
    <property type="project" value="InterPro"/>
</dbReference>
<dbReference type="PANTHER" id="PTHR43396:SF3">
    <property type="entry name" value="FLAVOHEMOPROTEIN"/>
    <property type="match status" value="1"/>
</dbReference>
<keyword evidence="14" id="KW-0408">Iron</keyword>
<evidence type="ECO:0000256" key="19">
    <source>
        <dbReference type="ARBA" id="ARBA00048649"/>
    </source>
</evidence>
<dbReference type="GO" id="GO:0008941">
    <property type="term" value="F:nitric oxide dioxygenase NAD(P)H activity"/>
    <property type="evidence" value="ECO:0007669"/>
    <property type="project" value="UniProtKB-EC"/>
</dbReference>
<evidence type="ECO:0000259" key="22">
    <source>
        <dbReference type="PROSITE" id="PS01033"/>
    </source>
</evidence>
<comment type="similarity">
    <text evidence="4">Belongs to the globin family. Two-domain flavohemoproteins subfamily.</text>
</comment>
<dbReference type="Pfam" id="PF00175">
    <property type="entry name" value="NAD_binding_1"/>
    <property type="match status" value="1"/>
</dbReference>
<dbReference type="Proteomes" id="UP000254330">
    <property type="component" value="Unassembled WGS sequence"/>
</dbReference>
<evidence type="ECO:0000259" key="23">
    <source>
        <dbReference type="PROSITE" id="PS51384"/>
    </source>
</evidence>
<comment type="cofactor">
    <cofactor evidence="1">
        <name>heme b</name>
        <dbReference type="ChEBI" id="CHEBI:60344"/>
    </cofactor>
</comment>
<dbReference type="GO" id="GO:0046210">
    <property type="term" value="P:nitric oxide catabolic process"/>
    <property type="evidence" value="ECO:0007669"/>
    <property type="project" value="TreeGrafter"/>
</dbReference>
<keyword evidence="27" id="KW-1185">Reference proteome</keyword>
<dbReference type="InterPro" id="IPR008333">
    <property type="entry name" value="Cbr1-like_FAD-bd_dom"/>
</dbReference>
<feature type="domain" description="FAD-binding FR-type" evidence="23">
    <location>
        <begin position="163"/>
        <end position="272"/>
    </location>
</feature>
<dbReference type="InterPro" id="IPR017938">
    <property type="entry name" value="Riboflavin_synthase-like_b-brl"/>
</dbReference>
<dbReference type="Gene3D" id="3.40.50.80">
    <property type="entry name" value="Nucleotide-binding domain of ferredoxin-NADP reductase (FNR) module"/>
    <property type="match status" value="1"/>
</dbReference>
<dbReference type="PROSITE" id="PS01033">
    <property type="entry name" value="GLOBIN"/>
    <property type="match status" value="1"/>
</dbReference>
<evidence type="ECO:0000256" key="18">
    <source>
        <dbReference type="ARBA" id="ARBA00033187"/>
    </source>
</evidence>
<sequence length="397" mass="43882">MSVNKNERVIDMLSQHTMDIVKSTAPVLEVHGVTITKTFYKNLFEEHPALLNIFNHTNQAQGRQQTALANTVYAAAVHIENLPAIIPVVKQIAQKHRSLGVLPEHYPIVGEFLLRAIKEVLGDAATDEIIQAWGEAYGVIADVFIQEEEALYTEAENKSGGFRGFKEFEVVNRVAENALITSFYLKPKDGSALPEYLPGQFITVQVSIPGEEYTMNRQYSLSKAFDGENYRISVKKDVKNTPNGKVSNYLGENLQVGDTLPISVPAGTFVYENTEKPVTFIAGGVGATPLLSMYHEAAKGNHSVQFIHSASHLNELAFECELSQVAMTNENASYNAIATDQLGKISAQFLKENVDLNGEFYLCGPVGFMQMVINELDELGVSREQVHYEFFGPALTI</sequence>
<evidence type="ECO:0000256" key="1">
    <source>
        <dbReference type="ARBA" id="ARBA00001970"/>
    </source>
</evidence>
<evidence type="ECO:0000256" key="9">
    <source>
        <dbReference type="ARBA" id="ARBA00022630"/>
    </source>
</evidence>
<comment type="catalytic activity">
    <reaction evidence="19">
        <text>2 nitric oxide + NADH + 2 O2 = 2 nitrate + NAD(+) + H(+)</text>
        <dbReference type="Rhea" id="RHEA:19469"/>
        <dbReference type="ChEBI" id="CHEBI:15378"/>
        <dbReference type="ChEBI" id="CHEBI:15379"/>
        <dbReference type="ChEBI" id="CHEBI:16480"/>
        <dbReference type="ChEBI" id="CHEBI:17632"/>
        <dbReference type="ChEBI" id="CHEBI:57540"/>
        <dbReference type="ChEBI" id="CHEBI:57945"/>
        <dbReference type="EC" id="1.14.12.17"/>
    </reaction>
</comment>
<keyword evidence="13 24" id="KW-0560">Oxidoreductase</keyword>
<comment type="similarity">
    <text evidence="3">In the C-terminal section; belongs to the flavoprotein pyridine nucleotide cytochrome reductase family.</text>
</comment>
<dbReference type="SUPFAM" id="SSF63380">
    <property type="entry name" value="Riboflavin synthase domain-like"/>
    <property type="match status" value="1"/>
</dbReference>
<evidence type="ECO:0000256" key="3">
    <source>
        <dbReference type="ARBA" id="ARBA00006401"/>
    </source>
</evidence>
<evidence type="ECO:0000256" key="21">
    <source>
        <dbReference type="RuleBase" id="RU000356"/>
    </source>
</evidence>
<dbReference type="Proteomes" id="UP000294641">
    <property type="component" value="Unassembled WGS sequence"/>
</dbReference>
<evidence type="ECO:0000256" key="2">
    <source>
        <dbReference type="ARBA" id="ARBA00001974"/>
    </source>
</evidence>
<keyword evidence="15" id="KW-0520">NAD</keyword>
<evidence type="ECO:0000256" key="13">
    <source>
        <dbReference type="ARBA" id="ARBA00023002"/>
    </source>
</evidence>
<dbReference type="GO" id="GO:0019825">
    <property type="term" value="F:oxygen binding"/>
    <property type="evidence" value="ECO:0007669"/>
    <property type="project" value="InterPro"/>
</dbReference>
<comment type="cofactor">
    <cofactor evidence="2">
        <name>FAD</name>
        <dbReference type="ChEBI" id="CHEBI:57692"/>
    </cofactor>
</comment>
<evidence type="ECO:0000313" key="26">
    <source>
        <dbReference type="Proteomes" id="UP000254330"/>
    </source>
</evidence>
<dbReference type="EMBL" id="SNZG01000008">
    <property type="protein sequence ID" value="TDR40527.1"/>
    <property type="molecule type" value="Genomic_DNA"/>
</dbReference>
<dbReference type="GO" id="GO:0071500">
    <property type="term" value="P:cellular response to nitrosative stress"/>
    <property type="evidence" value="ECO:0007669"/>
    <property type="project" value="TreeGrafter"/>
</dbReference>
<accession>A0A8B4QC35</accession>
<feature type="domain" description="Globin" evidence="22">
    <location>
        <begin position="12"/>
        <end position="149"/>
    </location>
</feature>
<keyword evidence="9" id="KW-0285">Flavoprotein</keyword>
<dbReference type="InterPro" id="IPR001433">
    <property type="entry name" value="OxRdtase_FAD/NAD-bd"/>
</dbReference>
<dbReference type="GO" id="GO:0005344">
    <property type="term" value="F:oxygen carrier activity"/>
    <property type="evidence" value="ECO:0007669"/>
    <property type="project" value="UniProtKB-KW"/>
</dbReference>
<evidence type="ECO:0000313" key="24">
    <source>
        <dbReference type="EMBL" id="STX10266.1"/>
    </source>
</evidence>
<dbReference type="SUPFAM" id="SSF52343">
    <property type="entry name" value="Ferredoxin reductase-like, C-terminal NADP-linked domain"/>
    <property type="match status" value="1"/>
</dbReference>
<organism evidence="24 26">
    <name type="scientific">Kurthia zopfii</name>
    <dbReference type="NCBI Taxonomy" id="1650"/>
    <lineage>
        <taxon>Bacteria</taxon>
        <taxon>Bacillati</taxon>
        <taxon>Bacillota</taxon>
        <taxon>Bacilli</taxon>
        <taxon>Bacillales</taxon>
        <taxon>Caryophanaceae</taxon>
        <taxon>Kurthia</taxon>
    </lineage>
</organism>
<evidence type="ECO:0000256" key="5">
    <source>
        <dbReference type="ARBA" id="ARBA00012229"/>
    </source>
</evidence>
<dbReference type="CDD" id="cd06184">
    <property type="entry name" value="flavohem_like_fad_nad_binding"/>
    <property type="match status" value="1"/>
</dbReference>
<dbReference type="FunFam" id="2.40.30.10:FF:000034">
    <property type="entry name" value="Flavohemoprotein"/>
    <property type="match status" value="1"/>
</dbReference>
<evidence type="ECO:0000256" key="17">
    <source>
        <dbReference type="ARBA" id="ARBA00030929"/>
    </source>
</evidence>
<dbReference type="InterPro" id="IPR009050">
    <property type="entry name" value="Globin-like_sf"/>
</dbReference>
<keyword evidence="21" id="KW-0813">Transport</keyword>
<dbReference type="FunFam" id="1.10.490.10:FF:000003">
    <property type="entry name" value="Flavohemoprotein"/>
    <property type="match status" value="1"/>
</dbReference>
<proteinExistence type="inferred from homology"/>
<dbReference type="InterPro" id="IPR000971">
    <property type="entry name" value="Globin"/>
</dbReference>
<dbReference type="CDD" id="cd14777">
    <property type="entry name" value="Yhb1-globin-like"/>
    <property type="match status" value="1"/>
</dbReference>
<evidence type="ECO:0000256" key="4">
    <source>
        <dbReference type="ARBA" id="ARBA00008414"/>
    </source>
</evidence>
<dbReference type="PROSITE" id="PS51384">
    <property type="entry name" value="FAD_FR"/>
    <property type="match status" value="1"/>
</dbReference>
<dbReference type="PRINTS" id="PR00409">
    <property type="entry name" value="PHDIOXRDTASE"/>
</dbReference>
<comment type="caution">
    <text evidence="24">The sequence shown here is derived from an EMBL/GenBank/DDBJ whole genome shotgun (WGS) entry which is preliminary data.</text>
</comment>
<name>A0A8B4QC35_9BACL</name>
<evidence type="ECO:0000256" key="20">
    <source>
        <dbReference type="ARBA" id="ARBA00049433"/>
    </source>
</evidence>
<dbReference type="GO" id="GO:0046872">
    <property type="term" value="F:metal ion binding"/>
    <property type="evidence" value="ECO:0007669"/>
    <property type="project" value="UniProtKB-KW"/>
</dbReference>
<evidence type="ECO:0000256" key="12">
    <source>
        <dbReference type="ARBA" id="ARBA00022857"/>
    </source>
</evidence>
<evidence type="ECO:0000256" key="14">
    <source>
        <dbReference type="ARBA" id="ARBA00023004"/>
    </source>
</evidence>
<evidence type="ECO:0000256" key="11">
    <source>
        <dbReference type="ARBA" id="ARBA00022827"/>
    </source>
</evidence>
<keyword evidence="7 21" id="KW-0349">Heme</keyword>
<reference evidence="24 26" key="1">
    <citation type="submission" date="2018-06" db="EMBL/GenBank/DDBJ databases">
        <authorList>
            <consortium name="Pathogen Informatics"/>
            <person name="Doyle S."/>
        </authorList>
    </citation>
    <scope>NUCLEOTIDE SEQUENCE [LARGE SCALE GENOMIC DNA]</scope>
    <source>
        <strain evidence="24 26">NCTC10597</strain>
    </source>
</reference>
<dbReference type="Pfam" id="PF00042">
    <property type="entry name" value="Globin"/>
    <property type="match status" value="1"/>
</dbReference>
<dbReference type="EC" id="1.14.12.17" evidence="5"/>
<dbReference type="GO" id="GO:0071949">
    <property type="term" value="F:FAD binding"/>
    <property type="evidence" value="ECO:0007669"/>
    <property type="project" value="TreeGrafter"/>
</dbReference>
<evidence type="ECO:0000313" key="27">
    <source>
        <dbReference type="Proteomes" id="UP000294641"/>
    </source>
</evidence>
<keyword evidence="8 21" id="KW-0561">Oxygen transport</keyword>
<evidence type="ECO:0000256" key="6">
    <source>
        <dbReference type="ARBA" id="ARBA00014637"/>
    </source>
</evidence>
<reference evidence="25 27" key="2">
    <citation type="submission" date="2019-03" db="EMBL/GenBank/DDBJ databases">
        <title>Genomic Encyclopedia of Type Strains, Phase IV (KMG-IV): sequencing the most valuable type-strain genomes for metagenomic binning, comparative biology and taxonomic classification.</title>
        <authorList>
            <person name="Goeker M."/>
        </authorList>
    </citation>
    <scope>NUCLEOTIDE SEQUENCE [LARGE SCALE GENOMIC DNA]</scope>
    <source>
        <strain evidence="25 27">DSM 20580</strain>
    </source>
</reference>
<gene>
    <name evidence="24" type="primary">hmp</name>
    <name evidence="25" type="ORF">DFR61_10839</name>
    <name evidence="24" type="ORF">NCTC10597_01984</name>
</gene>
<dbReference type="AlphaFoldDB" id="A0A8B4QC35"/>
<dbReference type="Gene3D" id="1.10.490.10">
    <property type="entry name" value="Globins"/>
    <property type="match status" value="1"/>
</dbReference>
<dbReference type="EMBL" id="UGNP01000001">
    <property type="protein sequence ID" value="STX10266.1"/>
    <property type="molecule type" value="Genomic_DNA"/>
</dbReference>
<keyword evidence="10" id="KW-0479">Metal-binding</keyword>
<dbReference type="NCBIfam" id="NF009805">
    <property type="entry name" value="PRK13289.1"/>
    <property type="match status" value="1"/>
</dbReference>
<evidence type="ECO:0000256" key="7">
    <source>
        <dbReference type="ARBA" id="ARBA00022617"/>
    </source>
</evidence>
<keyword evidence="11" id="KW-0274">FAD</keyword>
<dbReference type="PANTHER" id="PTHR43396">
    <property type="entry name" value="FLAVOHEMOPROTEIN"/>
    <property type="match status" value="1"/>
</dbReference>
<evidence type="ECO:0000256" key="15">
    <source>
        <dbReference type="ARBA" id="ARBA00023027"/>
    </source>
</evidence>
<evidence type="ECO:0000313" key="25">
    <source>
        <dbReference type="EMBL" id="TDR40527.1"/>
    </source>
</evidence>
<dbReference type="SUPFAM" id="SSF46458">
    <property type="entry name" value="Globin-like"/>
    <property type="match status" value="1"/>
</dbReference>